<dbReference type="InterPro" id="IPR011057">
    <property type="entry name" value="Mss4-like_sf"/>
</dbReference>
<evidence type="ECO:0000256" key="4">
    <source>
        <dbReference type="ARBA" id="ARBA00023239"/>
    </source>
</evidence>
<feature type="domain" description="CENP-V/GFA" evidence="5">
    <location>
        <begin position="33"/>
        <end position="138"/>
    </location>
</feature>
<keyword evidence="7" id="KW-1185">Reference proteome</keyword>
<dbReference type="AlphaFoldDB" id="B1KDJ1"/>
<proteinExistence type="inferred from homology"/>
<dbReference type="PROSITE" id="PS51891">
    <property type="entry name" value="CENP_V_GFA"/>
    <property type="match status" value="1"/>
</dbReference>
<keyword evidence="2" id="KW-0479">Metal-binding</keyword>
<dbReference type="Pfam" id="PF04828">
    <property type="entry name" value="GFA"/>
    <property type="match status" value="1"/>
</dbReference>
<dbReference type="RefSeq" id="WP_012323339.1">
    <property type="nucleotide sequence ID" value="NC_010506.1"/>
</dbReference>
<evidence type="ECO:0000256" key="1">
    <source>
        <dbReference type="ARBA" id="ARBA00005495"/>
    </source>
</evidence>
<evidence type="ECO:0000259" key="5">
    <source>
        <dbReference type="PROSITE" id="PS51891"/>
    </source>
</evidence>
<dbReference type="Gene3D" id="3.90.1590.10">
    <property type="entry name" value="glutathione-dependent formaldehyde- activating enzyme (gfa)"/>
    <property type="match status" value="1"/>
</dbReference>
<dbReference type="PANTHER" id="PTHR33337:SF40">
    <property type="entry name" value="CENP-V_GFA DOMAIN-CONTAINING PROTEIN-RELATED"/>
    <property type="match status" value="1"/>
</dbReference>
<dbReference type="eggNOG" id="COG3791">
    <property type="taxonomic scope" value="Bacteria"/>
</dbReference>
<keyword evidence="3" id="KW-0862">Zinc</keyword>
<dbReference type="Proteomes" id="UP000002168">
    <property type="component" value="Chromosome"/>
</dbReference>
<evidence type="ECO:0000313" key="6">
    <source>
        <dbReference type="EMBL" id="ACA84992.1"/>
    </source>
</evidence>
<dbReference type="PANTHER" id="PTHR33337">
    <property type="entry name" value="GFA DOMAIN-CONTAINING PROTEIN"/>
    <property type="match status" value="1"/>
</dbReference>
<gene>
    <name evidence="6" type="ordered locus">Swoo_0697</name>
</gene>
<protein>
    <submittedName>
        <fullName evidence="6">Glutathione-dependent formaldehyde-activating GFA</fullName>
    </submittedName>
</protein>
<dbReference type="STRING" id="392500.Swoo_0697"/>
<dbReference type="KEGG" id="swd:Swoo_0697"/>
<evidence type="ECO:0000256" key="3">
    <source>
        <dbReference type="ARBA" id="ARBA00022833"/>
    </source>
</evidence>
<reference evidence="6 7" key="1">
    <citation type="submission" date="2008-02" db="EMBL/GenBank/DDBJ databases">
        <title>Complete sequence of Shewanella woodyi ATCC 51908.</title>
        <authorList>
            <consortium name="US DOE Joint Genome Institute"/>
            <person name="Copeland A."/>
            <person name="Lucas S."/>
            <person name="Lapidus A."/>
            <person name="Glavina del Rio T."/>
            <person name="Dalin E."/>
            <person name="Tice H."/>
            <person name="Bruce D."/>
            <person name="Goodwin L."/>
            <person name="Pitluck S."/>
            <person name="Sims D."/>
            <person name="Brettin T."/>
            <person name="Detter J.C."/>
            <person name="Han C."/>
            <person name="Kuske C.R."/>
            <person name="Schmutz J."/>
            <person name="Larimer F."/>
            <person name="Land M."/>
            <person name="Hauser L."/>
            <person name="Kyrpides N."/>
            <person name="Lykidis A."/>
            <person name="Zhao J.-S."/>
            <person name="Richardson P."/>
        </authorList>
    </citation>
    <scope>NUCLEOTIDE SEQUENCE [LARGE SCALE GENOMIC DNA]</scope>
    <source>
        <strain evidence="7">ATCC 51908 / MS32</strain>
    </source>
</reference>
<name>B1KDJ1_SHEWM</name>
<dbReference type="GO" id="GO:0046872">
    <property type="term" value="F:metal ion binding"/>
    <property type="evidence" value="ECO:0007669"/>
    <property type="project" value="UniProtKB-KW"/>
</dbReference>
<comment type="similarity">
    <text evidence="1">Belongs to the Gfa family.</text>
</comment>
<keyword evidence="4" id="KW-0456">Lyase</keyword>
<dbReference type="SUPFAM" id="SSF51316">
    <property type="entry name" value="Mss4-like"/>
    <property type="match status" value="1"/>
</dbReference>
<accession>B1KDJ1</accession>
<organism evidence="6 7">
    <name type="scientific">Shewanella woodyi (strain ATCC 51908 / MS32)</name>
    <dbReference type="NCBI Taxonomy" id="392500"/>
    <lineage>
        <taxon>Bacteria</taxon>
        <taxon>Pseudomonadati</taxon>
        <taxon>Pseudomonadota</taxon>
        <taxon>Gammaproteobacteria</taxon>
        <taxon>Alteromonadales</taxon>
        <taxon>Shewanellaceae</taxon>
        <taxon>Shewanella</taxon>
    </lineage>
</organism>
<sequence length="162" mass="18021">MTGIVGAARLVLIQVITEKNGIGIMEQDSEVIIEGGCLCRSLRYSITAMPFDADHCHCSLCQKSTGAVVASWMDFRIEQVNWLSSSTPKEYASSETTRRGFCPNCGTSISFRDIGHPQYYTLSIASLDDPNLVAPQYHIHTSNQLRWLNIKDNAPRYTSSRS</sequence>
<evidence type="ECO:0000256" key="2">
    <source>
        <dbReference type="ARBA" id="ARBA00022723"/>
    </source>
</evidence>
<dbReference type="GO" id="GO:0016846">
    <property type="term" value="F:carbon-sulfur lyase activity"/>
    <property type="evidence" value="ECO:0007669"/>
    <property type="project" value="InterPro"/>
</dbReference>
<dbReference type="InterPro" id="IPR006913">
    <property type="entry name" value="CENP-V/GFA"/>
</dbReference>
<dbReference type="EMBL" id="CP000961">
    <property type="protein sequence ID" value="ACA84992.1"/>
    <property type="molecule type" value="Genomic_DNA"/>
</dbReference>
<evidence type="ECO:0000313" key="7">
    <source>
        <dbReference type="Proteomes" id="UP000002168"/>
    </source>
</evidence>
<dbReference type="HOGENOM" id="CLU_055491_4_0_6"/>